<evidence type="ECO:0000313" key="2">
    <source>
        <dbReference type="EMBL" id="HGU59933.1"/>
    </source>
</evidence>
<dbReference type="AlphaFoldDB" id="A0A7C4S697"/>
<comment type="caution">
    <text evidence="2">The sequence shown here is derived from an EMBL/GenBank/DDBJ whole genome shotgun (WGS) entry which is preliminary data.</text>
</comment>
<dbReference type="InterPro" id="IPR004475">
    <property type="entry name" value="PolC_DP2"/>
</dbReference>
<feature type="domain" description="DNA polymerase II large subunit DP2 N-terminal" evidence="1">
    <location>
        <begin position="1"/>
        <end position="122"/>
    </location>
</feature>
<dbReference type="GO" id="GO:0003887">
    <property type="term" value="F:DNA-directed DNA polymerase activity"/>
    <property type="evidence" value="ECO:0007669"/>
    <property type="project" value="InterPro"/>
</dbReference>
<dbReference type="InterPro" id="IPR016033">
    <property type="entry name" value="PolC_DP2_N"/>
</dbReference>
<protein>
    <recommendedName>
        <fullName evidence="1">DNA polymerase II large subunit DP2 N-terminal domain-containing protein</fullName>
    </recommendedName>
</protein>
<proteinExistence type="predicted"/>
<accession>A0A7C4S697</accession>
<dbReference type="EMBL" id="DTAK01000062">
    <property type="protein sequence ID" value="HGU59933.1"/>
    <property type="molecule type" value="Genomic_DNA"/>
</dbReference>
<sequence>MYYAGPIRSAGGTAQIISVLIADYVRRLLGIKRYVPTEEEIMRYCEEIPLYKKVANLQYLPSDEEIKLIVKNCPICIDGEPTEEVEVSGYRNLPRVETNKVRGGMCLVIAEGIALKATETQRK</sequence>
<evidence type="ECO:0000259" key="1">
    <source>
        <dbReference type="Pfam" id="PF03833"/>
    </source>
</evidence>
<reference evidence="2" key="1">
    <citation type="journal article" date="2020" name="mSystems">
        <title>Genome- and Community-Level Interaction Insights into Carbon Utilization and Element Cycling Functions of Hydrothermarchaeota in Hydrothermal Sediment.</title>
        <authorList>
            <person name="Zhou Z."/>
            <person name="Liu Y."/>
            <person name="Xu W."/>
            <person name="Pan J."/>
            <person name="Luo Z.H."/>
            <person name="Li M."/>
        </authorList>
    </citation>
    <scope>NUCLEOTIDE SEQUENCE [LARGE SCALE GENOMIC DNA]</scope>
    <source>
        <strain evidence="2">SpSt-62</strain>
    </source>
</reference>
<organism evidence="2">
    <name type="scientific">Geoglobus ahangari</name>
    <dbReference type="NCBI Taxonomy" id="113653"/>
    <lineage>
        <taxon>Archaea</taxon>
        <taxon>Methanobacteriati</taxon>
        <taxon>Methanobacteriota</taxon>
        <taxon>Archaeoglobi</taxon>
        <taxon>Archaeoglobales</taxon>
        <taxon>Archaeoglobaceae</taxon>
        <taxon>Geoglobus</taxon>
    </lineage>
</organism>
<gene>
    <name evidence="2" type="ORF">ENT89_07355</name>
</gene>
<name>A0A7C4S697_9EURY</name>
<dbReference type="Pfam" id="PF03833">
    <property type="entry name" value="PolC_DP2_N"/>
    <property type="match status" value="1"/>
</dbReference>
<dbReference type="GO" id="GO:0006260">
    <property type="term" value="P:DNA replication"/>
    <property type="evidence" value="ECO:0007669"/>
    <property type="project" value="InterPro"/>
</dbReference>
<dbReference type="PANTHER" id="PTHR42210:SF1">
    <property type="entry name" value="DNA POLYMERASE II LARGE SUBUNIT"/>
    <property type="match status" value="1"/>
</dbReference>
<dbReference type="PANTHER" id="PTHR42210">
    <property type="entry name" value="DNA POLYMERASE II LARGE SUBUNIT"/>
    <property type="match status" value="1"/>
</dbReference>
<dbReference type="GO" id="GO:0003677">
    <property type="term" value="F:DNA binding"/>
    <property type="evidence" value="ECO:0007669"/>
    <property type="project" value="InterPro"/>
</dbReference>